<dbReference type="CDD" id="cd00088">
    <property type="entry name" value="HPT"/>
    <property type="match status" value="1"/>
</dbReference>
<evidence type="ECO:0000256" key="8">
    <source>
        <dbReference type="SAM" id="MobiDB-lite"/>
    </source>
</evidence>
<feature type="domain" description="Response regulatory" evidence="10">
    <location>
        <begin position="943"/>
        <end position="1061"/>
    </location>
</feature>
<proteinExistence type="predicted"/>
<dbReference type="Gene3D" id="2.30.30.40">
    <property type="entry name" value="SH3 Domains"/>
    <property type="match status" value="1"/>
</dbReference>
<dbReference type="RefSeq" id="WP_192623397.1">
    <property type="nucleotide sequence ID" value="NZ_JADBGG010000010.1"/>
</dbReference>
<protein>
    <recommendedName>
        <fullName evidence="2">histidine kinase</fullName>
        <ecNumber evidence="2">2.7.13.3</ecNumber>
    </recommendedName>
</protein>
<dbReference type="SUPFAM" id="SSF55874">
    <property type="entry name" value="ATPase domain of HSP90 chaperone/DNA topoisomerase II/histidine kinase"/>
    <property type="match status" value="1"/>
</dbReference>
<evidence type="ECO:0000256" key="3">
    <source>
        <dbReference type="ARBA" id="ARBA00022553"/>
    </source>
</evidence>
<dbReference type="InterPro" id="IPR036097">
    <property type="entry name" value="HisK_dim/P_sf"/>
</dbReference>
<dbReference type="SUPFAM" id="SSF47226">
    <property type="entry name" value="Histidine-containing phosphotransfer domain, HPT domain"/>
    <property type="match status" value="1"/>
</dbReference>
<dbReference type="InterPro" id="IPR003594">
    <property type="entry name" value="HATPase_dom"/>
</dbReference>
<dbReference type="Gene3D" id="2.40.50.180">
    <property type="entry name" value="CheA-289, Domain 4"/>
    <property type="match status" value="1"/>
</dbReference>
<dbReference type="InterPro" id="IPR001789">
    <property type="entry name" value="Sig_transdc_resp-reg_receiver"/>
</dbReference>
<evidence type="ECO:0000256" key="4">
    <source>
        <dbReference type="ARBA" id="ARBA00022679"/>
    </source>
</evidence>
<dbReference type="SMART" id="SM00448">
    <property type="entry name" value="REC"/>
    <property type="match status" value="1"/>
</dbReference>
<feature type="domain" description="CheW-like" evidence="11">
    <location>
        <begin position="604"/>
        <end position="766"/>
    </location>
</feature>
<dbReference type="InterPro" id="IPR037006">
    <property type="entry name" value="CheA-like_homodim_sf"/>
</dbReference>
<dbReference type="Pfam" id="PF01584">
    <property type="entry name" value="CheW"/>
    <property type="match status" value="2"/>
</dbReference>
<dbReference type="Pfam" id="PF01627">
    <property type="entry name" value="Hpt"/>
    <property type="match status" value="1"/>
</dbReference>
<evidence type="ECO:0000313" key="14">
    <source>
        <dbReference type="Proteomes" id="UP000639010"/>
    </source>
</evidence>
<evidence type="ECO:0000259" key="12">
    <source>
        <dbReference type="PROSITE" id="PS50894"/>
    </source>
</evidence>
<dbReference type="PANTHER" id="PTHR43395:SF1">
    <property type="entry name" value="CHEMOTAXIS PROTEIN CHEA"/>
    <property type="match status" value="1"/>
</dbReference>
<dbReference type="InterPro" id="IPR002545">
    <property type="entry name" value="CheW-lke_dom"/>
</dbReference>
<dbReference type="SMART" id="SM00260">
    <property type="entry name" value="CheW"/>
    <property type="match status" value="2"/>
</dbReference>
<comment type="caution">
    <text evidence="13">The sequence shown here is derived from an EMBL/GenBank/DDBJ whole genome shotgun (WGS) entry which is preliminary data.</text>
</comment>
<organism evidence="13 14">
    <name type="scientific">Desulfomicrobium macestii</name>
    <dbReference type="NCBI Taxonomy" id="90731"/>
    <lineage>
        <taxon>Bacteria</taxon>
        <taxon>Pseudomonadati</taxon>
        <taxon>Thermodesulfobacteriota</taxon>
        <taxon>Desulfovibrionia</taxon>
        <taxon>Desulfovibrionales</taxon>
        <taxon>Desulfomicrobiaceae</taxon>
        <taxon>Desulfomicrobium</taxon>
    </lineage>
</organism>
<dbReference type="InterPro" id="IPR004358">
    <property type="entry name" value="Sig_transdc_His_kin-like_C"/>
</dbReference>
<dbReference type="SMART" id="SM01231">
    <property type="entry name" value="H-kinase_dim"/>
    <property type="match status" value="1"/>
</dbReference>
<dbReference type="Proteomes" id="UP000639010">
    <property type="component" value="Unassembled WGS sequence"/>
</dbReference>
<evidence type="ECO:0000259" key="11">
    <source>
        <dbReference type="PROSITE" id="PS50851"/>
    </source>
</evidence>
<dbReference type="PANTHER" id="PTHR43395">
    <property type="entry name" value="SENSOR HISTIDINE KINASE CHEA"/>
    <property type="match status" value="1"/>
</dbReference>
<feature type="region of interest" description="Disordered" evidence="8">
    <location>
        <begin position="301"/>
        <end position="352"/>
    </location>
</feature>
<keyword evidence="3 7" id="KW-0597">Phosphoprotein</keyword>
<dbReference type="PRINTS" id="PR00344">
    <property type="entry name" value="BCTRLSENSOR"/>
</dbReference>
<dbReference type="Pfam" id="PF02518">
    <property type="entry name" value="HATPase_c"/>
    <property type="match status" value="1"/>
</dbReference>
<evidence type="ECO:0000256" key="2">
    <source>
        <dbReference type="ARBA" id="ARBA00012438"/>
    </source>
</evidence>
<dbReference type="Gene3D" id="1.20.120.160">
    <property type="entry name" value="HPT domain"/>
    <property type="match status" value="1"/>
</dbReference>
<dbReference type="InterPro" id="IPR036641">
    <property type="entry name" value="HPT_dom_sf"/>
</dbReference>
<dbReference type="CDD" id="cd16916">
    <property type="entry name" value="HATPase_CheA-like"/>
    <property type="match status" value="1"/>
</dbReference>
<dbReference type="Gene3D" id="3.30.565.10">
    <property type="entry name" value="Histidine kinase-like ATPase, C-terminal domain"/>
    <property type="match status" value="1"/>
</dbReference>
<dbReference type="SUPFAM" id="SSF52172">
    <property type="entry name" value="CheY-like"/>
    <property type="match status" value="1"/>
</dbReference>
<dbReference type="PROSITE" id="PS50894">
    <property type="entry name" value="HPT"/>
    <property type="match status" value="1"/>
</dbReference>
<dbReference type="GO" id="GO:0004673">
    <property type="term" value="F:protein histidine kinase activity"/>
    <property type="evidence" value="ECO:0007669"/>
    <property type="project" value="UniProtKB-EC"/>
</dbReference>
<feature type="compositionally biased region" description="Pro residues" evidence="8">
    <location>
        <begin position="304"/>
        <end position="329"/>
    </location>
</feature>
<comment type="catalytic activity">
    <reaction evidence="1">
        <text>ATP + protein L-histidine = ADP + protein N-phospho-L-histidine.</text>
        <dbReference type="EC" id="2.7.13.3"/>
    </reaction>
</comment>
<dbReference type="Gene3D" id="1.10.287.560">
    <property type="entry name" value="Histidine kinase CheA-like, homodimeric domain"/>
    <property type="match status" value="1"/>
</dbReference>
<dbReference type="InterPro" id="IPR051315">
    <property type="entry name" value="Bact_Chemotaxis_CheA"/>
</dbReference>
<dbReference type="InterPro" id="IPR036061">
    <property type="entry name" value="CheW-like_dom_sf"/>
</dbReference>
<dbReference type="SMART" id="SM00387">
    <property type="entry name" value="HATPase_c"/>
    <property type="match status" value="1"/>
</dbReference>
<feature type="modified residue" description="Phosphohistidine" evidence="6">
    <location>
        <position position="49"/>
    </location>
</feature>
<feature type="domain" description="HPt" evidence="12">
    <location>
        <begin position="1"/>
        <end position="106"/>
    </location>
</feature>
<dbReference type="PROSITE" id="PS50109">
    <property type="entry name" value="HIS_KIN"/>
    <property type="match status" value="1"/>
</dbReference>
<evidence type="ECO:0000256" key="6">
    <source>
        <dbReference type="PROSITE-ProRule" id="PRU00110"/>
    </source>
</evidence>
<name>A0ABR9H344_9BACT</name>
<evidence type="ECO:0000313" key="13">
    <source>
        <dbReference type="EMBL" id="MBE1424967.1"/>
    </source>
</evidence>
<keyword evidence="14" id="KW-1185">Reference proteome</keyword>
<evidence type="ECO:0000256" key="1">
    <source>
        <dbReference type="ARBA" id="ARBA00000085"/>
    </source>
</evidence>
<dbReference type="InterPro" id="IPR036890">
    <property type="entry name" value="HATPase_C_sf"/>
</dbReference>
<reference evidence="13 14" key="1">
    <citation type="submission" date="2020-10" db="EMBL/GenBank/DDBJ databases">
        <title>Genomic Encyclopedia of Type Strains, Phase IV (KMG-IV): sequencing the most valuable type-strain genomes for metagenomic binning, comparative biology and taxonomic classification.</title>
        <authorList>
            <person name="Goeker M."/>
        </authorList>
    </citation>
    <scope>NUCLEOTIDE SEQUENCE [LARGE SCALE GENOMIC DNA]</scope>
    <source>
        <strain evidence="13 14">DSM 4194</strain>
    </source>
</reference>
<dbReference type="InterPro" id="IPR011006">
    <property type="entry name" value="CheY-like_superfamily"/>
</dbReference>
<evidence type="ECO:0000259" key="10">
    <source>
        <dbReference type="PROSITE" id="PS50110"/>
    </source>
</evidence>
<dbReference type="SUPFAM" id="SSF50341">
    <property type="entry name" value="CheW-like"/>
    <property type="match status" value="2"/>
</dbReference>
<dbReference type="CDD" id="cd00731">
    <property type="entry name" value="CheA_reg"/>
    <property type="match status" value="1"/>
</dbReference>
<dbReference type="Pfam" id="PF00072">
    <property type="entry name" value="Response_reg"/>
    <property type="match status" value="1"/>
</dbReference>
<dbReference type="InterPro" id="IPR005467">
    <property type="entry name" value="His_kinase_dom"/>
</dbReference>
<keyword evidence="5 13" id="KW-0418">Kinase</keyword>
<sequence length="1065" mass="115641">MMMDDETLQMYVEEAAEHLGDIENDLLAIEQAGADIDVELVNKVFRAAHSIKGGAGFLGLTKIKDLGHKIENILDMVRNRELVPEPEVVNIVLLAFDKLRDLISNVAESNDAYIDDHVAALTAAASANLEGEEKASVDRLVEVRDNRGRVVFEVAEFDLLQNKKGGKNLYLLEFDLIHDVQRKNKTIFDILKGMDSTGVILDLKVDFEAVGTLEDDDFSNRIPFFVLFGSIIEDDIMPALLDLGSEFITTLSIDLPSDQAAPVADFAQELLDQTPQTPNEDRTDSLISELFSGETLASALAAPAPKPAAPAAPVAPAPTAPAAPAPRPEPQVTADEDAGRRPDPKAPKSAIAQPDSLRVHVSLLEDLMNLAGELVLSRNQLMQAISSGAIHQIEVAGQRIDLVTSELQETIMLTRMQTVGNIFNKFPRVVRDLARNLGKEIDLQLEGNDVELDKTIIEGLGDPLTHLVRNSADHGIEMPDVRVKAGKQAMGTIVLKAYHEAGQVIIEIVDDGGGLDTEKIVAKALSRGLISPDQAKSMSDKEKANLIFLPGLSTAEQVTDVSGRGVGMDVVKSNLDQLGGQVDIETERGKGTTIRIKLPLTLAIIPSLLVSVGQERYAIPQVNVDELLRIPVDQITERVELVGDAEVLLLRGELIPLLYLSNVLGLNADSCEASKMVGEILRGEKSLGDIRESGCASADVNLVVVSAGQFRYGLVVDQLHDSVEIVVKPLGRHFKECQGYAGATIMGDGHVALILDVAGLGRLGDLSLSVAREAVQTPKEAEAATGQEKLSLFVFRNTPQEYCAVPLDLVARVELIDAAEIEEVGGRRVIKYRGGTLPVFSLDQATNVGLLDISGELIVIVFLMAGHEIGLLAKPPVDAIEAQVALDSFTLKQPGISGSAVIGDKTTLIVDIYELIQTVQPDWFAVRGSIEIADDAGEVGVPHLLLVEDSDFFRNQVRKFIEDDGYMVDVAEDGVVAWNMLDADPEKFDLVVTDIEMPNMDGFELSRRIRQDKRFSMMPIVALTSLAGDEDVARGKAVGIDDYQVKLDKERLLQSIYEWLKRYAS</sequence>
<dbReference type="SUPFAM" id="SSF47384">
    <property type="entry name" value="Homodimeric domain of signal transducing histidine kinase"/>
    <property type="match status" value="1"/>
</dbReference>
<evidence type="ECO:0000256" key="7">
    <source>
        <dbReference type="PROSITE-ProRule" id="PRU00169"/>
    </source>
</evidence>
<dbReference type="SMART" id="SM00073">
    <property type="entry name" value="HPT"/>
    <property type="match status" value="1"/>
</dbReference>
<feature type="compositionally biased region" description="Basic and acidic residues" evidence="8">
    <location>
        <begin position="337"/>
        <end position="346"/>
    </location>
</feature>
<feature type="modified residue" description="4-aspartylphosphate" evidence="7">
    <location>
        <position position="994"/>
    </location>
</feature>
<dbReference type="Gene3D" id="3.40.50.2300">
    <property type="match status" value="1"/>
</dbReference>
<gene>
    <name evidence="13" type="ORF">H4684_001611</name>
</gene>
<dbReference type="InterPro" id="IPR008207">
    <property type="entry name" value="Sig_transdc_His_kin_Hpt_dom"/>
</dbReference>
<feature type="domain" description="Histidine kinase" evidence="9">
    <location>
        <begin position="398"/>
        <end position="602"/>
    </location>
</feature>
<dbReference type="PROSITE" id="PS50851">
    <property type="entry name" value="CHEW"/>
    <property type="match status" value="1"/>
</dbReference>
<dbReference type="EMBL" id="JADBGG010000010">
    <property type="protein sequence ID" value="MBE1424967.1"/>
    <property type="molecule type" value="Genomic_DNA"/>
</dbReference>
<dbReference type="InterPro" id="IPR004105">
    <property type="entry name" value="CheA-like_dim"/>
</dbReference>
<evidence type="ECO:0000256" key="5">
    <source>
        <dbReference type="ARBA" id="ARBA00022777"/>
    </source>
</evidence>
<dbReference type="EC" id="2.7.13.3" evidence="2"/>
<dbReference type="Pfam" id="PF02895">
    <property type="entry name" value="H-kinase_dim"/>
    <property type="match status" value="1"/>
</dbReference>
<accession>A0ABR9H344</accession>
<evidence type="ECO:0000259" key="9">
    <source>
        <dbReference type="PROSITE" id="PS50109"/>
    </source>
</evidence>
<dbReference type="PROSITE" id="PS50110">
    <property type="entry name" value="RESPONSE_REGULATORY"/>
    <property type="match status" value="1"/>
</dbReference>
<keyword evidence="4 13" id="KW-0808">Transferase</keyword>